<keyword evidence="1" id="KW-0808">Transferase</keyword>
<evidence type="ECO:0000256" key="6">
    <source>
        <dbReference type="ARBA" id="ARBA00022918"/>
    </source>
</evidence>
<dbReference type="Pfam" id="PF01498">
    <property type="entry name" value="HTH_Tnp_Tc3_2"/>
    <property type="match status" value="1"/>
</dbReference>
<keyword evidence="7" id="KW-0863">Zinc-finger</keyword>
<evidence type="ECO:0000256" key="1">
    <source>
        <dbReference type="ARBA" id="ARBA00022679"/>
    </source>
</evidence>
<keyword evidence="7" id="KW-0479">Metal-binding</keyword>
<feature type="domain" description="Reverse transcriptase" evidence="10">
    <location>
        <begin position="580"/>
        <end position="827"/>
    </location>
</feature>
<keyword evidence="5" id="KW-0378">Hydrolase</keyword>
<dbReference type="InterPro" id="IPR036397">
    <property type="entry name" value="RNaseH_sf"/>
</dbReference>
<evidence type="ECO:0000313" key="11">
    <source>
        <dbReference type="EMBL" id="UYV67085.1"/>
    </source>
</evidence>
<dbReference type="Gene3D" id="3.30.420.10">
    <property type="entry name" value="Ribonuclease H-like superfamily/Ribonuclease H"/>
    <property type="match status" value="2"/>
</dbReference>
<name>A0ABY6KHG9_9ARAC</name>
<evidence type="ECO:0000256" key="4">
    <source>
        <dbReference type="ARBA" id="ARBA00022759"/>
    </source>
</evidence>
<evidence type="ECO:0008006" key="13">
    <source>
        <dbReference type="Google" id="ProtNLM"/>
    </source>
</evidence>
<dbReference type="InterPro" id="IPR041373">
    <property type="entry name" value="RT_RNaseH"/>
</dbReference>
<feature type="compositionally biased region" description="Polar residues" evidence="8">
    <location>
        <begin position="1936"/>
        <end position="1946"/>
    </location>
</feature>
<feature type="compositionally biased region" description="Polar residues" evidence="8">
    <location>
        <begin position="285"/>
        <end position="294"/>
    </location>
</feature>
<evidence type="ECO:0000256" key="3">
    <source>
        <dbReference type="ARBA" id="ARBA00022722"/>
    </source>
</evidence>
<feature type="region of interest" description="Disordered" evidence="8">
    <location>
        <begin position="1936"/>
        <end position="1957"/>
    </location>
</feature>
<dbReference type="InterPro" id="IPR001878">
    <property type="entry name" value="Znf_CCHC"/>
</dbReference>
<feature type="region of interest" description="Disordered" evidence="8">
    <location>
        <begin position="1968"/>
        <end position="1987"/>
    </location>
</feature>
<dbReference type="PANTHER" id="PTHR19446">
    <property type="entry name" value="REVERSE TRANSCRIPTASES"/>
    <property type="match status" value="1"/>
</dbReference>
<keyword evidence="4" id="KW-0255">Endonuclease</keyword>
<feature type="region of interest" description="Disordered" evidence="8">
    <location>
        <begin position="1883"/>
        <end position="1908"/>
    </location>
</feature>
<gene>
    <name evidence="11" type="ORF">LAZ67_4003851</name>
</gene>
<feature type="compositionally biased region" description="Polar residues" evidence="8">
    <location>
        <begin position="234"/>
        <end position="251"/>
    </location>
</feature>
<keyword evidence="3" id="KW-0540">Nuclease</keyword>
<dbReference type="Proteomes" id="UP001235939">
    <property type="component" value="Chromosome 04"/>
</dbReference>
<evidence type="ECO:0000256" key="5">
    <source>
        <dbReference type="ARBA" id="ARBA00022801"/>
    </source>
</evidence>
<dbReference type="InterPro" id="IPR002492">
    <property type="entry name" value="Transposase_Tc1-like"/>
</dbReference>
<keyword evidence="6" id="KW-0695">RNA-directed DNA polymerase</keyword>
<evidence type="ECO:0000256" key="7">
    <source>
        <dbReference type="PROSITE-ProRule" id="PRU00047"/>
    </source>
</evidence>
<dbReference type="InterPro" id="IPR000477">
    <property type="entry name" value="RT_dom"/>
</dbReference>
<protein>
    <recommendedName>
        <fullName evidence="13">CCHC-type domain-containing protein</fullName>
    </recommendedName>
</protein>
<evidence type="ECO:0000313" key="12">
    <source>
        <dbReference type="Proteomes" id="UP001235939"/>
    </source>
</evidence>
<organism evidence="11 12">
    <name type="scientific">Cordylochernes scorpioides</name>
    <dbReference type="NCBI Taxonomy" id="51811"/>
    <lineage>
        <taxon>Eukaryota</taxon>
        <taxon>Metazoa</taxon>
        <taxon>Ecdysozoa</taxon>
        <taxon>Arthropoda</taxon>
        <taxon>Chelicerata</taxon>
        <taxon>Arachnida</taxon>
        <taxon>Pseudoscorpiones</taxon>
        <taxon>Cheliferoidea</taxon>
        <taxon>Chernetidae</taxon>
        <taxon>Cordylochernes</taxon>
    </lineage>
</organism>
<dbReference type="Pfam" id="PF00078">
    <property type="entry name" value="RVT_1"/>
    <property type="match status" value="1"/>
</dbReference>
<dbReference type="PROSITE" id="PS50878">
    <property type="entry name" value="RT_POL"/>
    <property type="match status" value="1"/>
</dbReference>
<feature type="compositionally biased region" description="Basic and acidic residues" evidence="8">
    <location>
        <begin position="1"/>
        <end position="23"/>
    </location>
</feature>
<dbReference type="Pfam" id="PF03732">
    <property type="entry name" value="Retrotrans_gag"/>
    <property type="match status" value="1"/>
</dbReference>
<evidence type="ECO:0000259" key="10">
    <source>
        <dbReference type="PROSITE" id="PS50878"/>
    </source>
</evidence>
<accession>A0ABY6KHG9</accession>
<feature type="region of interest" description="Disordered" evidence="8">
    <location>
        <begin position="209"/>
        <end position="299"/>
    </location>
</feature>
<proteinExistence type="predicted"/>
<keyword evidence="12" id="KW-1185">Reference proteome</keyword>
<feature type="region of interest" description="Disordered" evidence="8">
    <location>
        <begin position="1"/>
        <end position="37"/>
    </location>
</feature>
<keyword evidence="2" id="KW-0548">Nucleotidyltransferase</keyword>
<dbReference type="InterPro" id="IPR005162">
    <property type="entry name" value="Retrotrans_gag_dom"/>
</dbReference>
<evidence type="ECO:0000259" key="9">
    <source>
        <dbReference type="PROSITE" id="PS50158"/>
    </source>
</evidence>
<sequence>MVETRSGKMQDPAQERIKAEESAKPQPGATIGRDASFDPVVLNPNIDIPKYDGTEDPRPWIESLEEIGFLYHWADYIISRYAAMNMTGSAKTWLNLHKASFTSWENIKIRLIQDFSLDANKEELRMKLNRMQHWNEPAIRFAEDILVLCNKVDPAMEEETKIEHVIGGLKKEYSFALYLNPPKTTDDLLVVCKKMDSFEKKYRERVEKSRNLYNGPRYSRPQQQSRYVPPTAARNYQTTSRPQAPVSNNYKNDPPSSPRQYRNNFPQPSTPRRPYNPNFVPKPNLQRNTYNKSQEVSKNRTEDGRPICFKCNKPGHVARYCRVKFIRILEEDPADTQEKKVISYLSRTLSKAEQNYSTTEKECLAVVCRVDARRLDRILLPSGFCDRVTQYQTIDYAYSDHRAVLIQVGDPAPTRLPCIGKLLRSDLFFDRMTRIKENLVAEIRLLAPAVAESGGGYIERASLVLRRRLEDDTARSDYPSLSDLGRSLRARRRSPSTFIDDAENPISGGQLRRYLLERLSSRFAQAPSSEEVIADFLAEIAAAIHRLPNGRASGWDGLPFEFVKAFEEFFAEVLWQVFEASRLRGALPPSSRRSKIILLPKVHGGPGLQAFRPISLPTTDYRVLSGVLMARRRRHLPDLVPGCQTYAVPRRSSSWNIARVSVEAAGASRHDTSLAVISLDLKSAFDTLSRSYLFALLEKLGLPSTFLGWIAVLYGESDASIRVRDVYTKAFPLLNGVRQACHFSAALFSIGVGPLLRRLERILDHGSVVAYADDIYKHKNSGRKTSKVEVARTSQEQIKTPVTTVNRRKMSKAKVARTSQEQIKTPVTTVNRRKMSKVEVARTSQEQIKTPVTTVNRRKTSKVEVARTSQEQIKTLVITVNRRKTSKVEVARTSQEQIKTPVITVNRRKTSKVEVARTSQKQIKTPVITVNGRKTSKVEVARTSQEQIKTPVTTVNRRRKYKHKNSGKKASKAKVARTSQEQIKTPVTTVNRSCIDPRSTSGIRSPGAILDGCVLWGALRFVALTRKQRHLATEIGLGLPHPVREWIRPAAGRQSKYPPTNQGRVEWVNNRRIQRQDGSGRPRDTTEREDRAIVRTTVAAQASTLSTIQRVTGIQVSKMTINRRLKERNLRACRPLRCLPLTPVHRQVLLYWGRERSIWNCADWELIAFSDESRFLLCPDTRRERVWRRSGQRVDPGLTFKHYTDPQPCVMVWVPRSPDLSPIEHIWDVMGRRLQPSRNDDYLAQQLETIRREIPQHTIRNLYQSMTRLMAACIQASGGFSKDQQLINVSLCLLTIHILYKVLLRVSHTQDRARSEKSNFVKIIHFLAGNFQRADFGLGSPLSNGMCVYRRTDFGLGSPLSNGMCVYRRTDFGLGSPLSKGMCVYRRTDFGLGSPLSNGMCVYRRTDFGLGSPLSNGMCVYRRTDFGLGSPLSNGMCVYRRTDFGLGSPLSKGMCVYRRTDIGLGSPLSNGMCVYRRTDFGLGSPLSNGMCVYRRTDFGLGSPLSNGMCVYRRTDFGLGSPLSNGMCVYRRTDFGLGSPLSNGMCVYRRTDFGLGSPLSNGMCVYRRTDFGLGSPLSNGMCVYRRTDFGLGSPLSNGMCVYRRTDFGLGSPLSNGMCVYRRTDFGLGSPLSNGMCVCRRTDFGLGSPLSNGMCVYRRTDFGLGSPLSKGMCVYRRTDFGLGSPLSKGMCVYRRTDFGLGSPLSNGMCVYRRTDFGLGSPLSNGMCVYRRTDFGLGSPLSNGMCVYRRTDFGLGSPLSKGMCVYRRTDIGLGSPLSNGMCVYRRTDFGLGSPLSNGMCVYRRTDFGLGSPLSKGMCVYRRTDFGLGSPLSNGMCVYRRTDFGLGSPLSNGMCVYRRTDFGLGSPLSNSASVDFLPTCGQQEAEAGLDVSTERDRGQPTGQRGGGGRQGVQLVPWWKEVGRPAGDLCAEKTWQSWGRSLSGDNGTCSRENGDDNRRGKLAARKWAPRLCGLTSGGRSKEGRGGTYLGRQ</sequence>
<dbReference type="SMART" id="SM00343">
    <property type="entry name" value="ZnF_C2HC"/>
    <property type="match status" value="1"/>
</dbReference>
<evidence type="ECO:0000256" key="2">
    <source>
        <dbReference type="ARBA" id="ARBA00022695"/>
    </source>
</evidence>
<dbReference type="EMBL" id="CP092866">
    <property type="protein sequence ID" value="UYV67085.1"/>
    <property type="molecule type" value="Genomic_DNA"/>
</dbReference>
<feature type="domain" description="CCHC-type" evidence="9">
    <location>
        <begin position="308"/>
        <end position="322"/>
    </location>
</feature>
<keyword evidence="7" id="KW-0862">Zinc</keyword>
<reference evidence="11 12" key="1">
    <citation type="submission" date="2022-01" db="EMBL/GenBank/DDBJ databases">
        <title>A chromosomal length assembly of Cordylochernes scorpioides.</title>
        <authorList>
            <person name="Zeh D."/>
            <person name="Zeh J."/>
        </authorList>
    </citation>
    <scope>NUCLEOTIDE SEQUENCE [LARGE SCALE GENOMIC DNA]</scope>
    <source>
        <strain evidence="11">IN4F17</strain>
        <tissue evidence="11">Whole Body</tissue>
    </source>
</reference>
<evidence type="ECO:0000256" key="8">
    <source>
        <dbReference type="SAM" id="MobiDB-lite"/>
    </source>
</evidence>
<feature type="compositionally biased region" description="Polar residues" evidence="8">
    <location>
        <begin position="258"/>
        <end position="267"/>
    </location>
</feature>
<dbReference type="Pfam" id="PF17917">
    <property type="entry name" value="RT_RNaseH"/>
    <property type="match status" value="1"/>
</dbReference>
<dbReference type="PROSITE" id="PS50158">
    <property type="entry name" value="ZF_CCHC"/>
    <property type="match status" value="1"/>
</dbReference>